<dbReference type="AlphaFoldDB" id="A0A9P8RF86"/>
<accession>A0A9P8RF86</accession>
<dbReference type="EMBL" id="JAGPXC010000012">
    <property type="protein sequence ID" value="KAH6644933.1"/>
    <property type="molecule type" value="Genomic_DNA"/>
</dbReference>
<keyword evidence="1" id="KW-0472">Membrane</keyword>
<organism evidence="2 3">
    <name type="scientific">Truncatella angustata</name>
    <dbReference type="NCBI Taxonomy" id="152316"/>
    <lineage>
        <taxon>Eukaryota</taxon>
        <taxon>Fungi</taxon>
        <taxon>Dikarya</taxon>
        <taxon>Ascomycota</taxon>
        <taxon>Pezizomycotina</taxon>
        <taxon>Sordariomycetes</taxon>
        <taxon>Xylariomycetidae</taxon>
        <taxon>Amphisphaeriales</taxon>
        <taxon>Sporocadaceae</taxon>
        <taxon>Truncatella</taxon>
    </lineage>
</organism>
<keyword evidence="1" id="KW-0812">Transmembrane</keyword>
<dbReference type="GeneID" id="70123858"/>
<name>A0A9P8RF86_9PEZI</name>
<protein>
    <submittedName>
        <fullName evidence="2">Uncharacterized protein</fullName>
    </submittedName>
</protein>
<feature type="transmembrane region" description="Helical" evidence="1">
    <location>
        <begin position="70"/>
        <end position="98"/>
    </location>
</feature>
<gene>
    <name evidence="2" type="ORF">BKA67DRAFT_125083</name>
</gene>
<feature type="transmembrane region" description="Helical" evidence="1">
    <location>
        <begin position="33"/>
        <end position="50"/>
    </location>
</feature>
<dbReference type="OrthoDB" id="4612056at2759"/>
<keyword evidence="3" id="KW-1185">Reference proteome</keyword>
<keyword evidence="1" id="KW-1133">Transmembrane helix</keyword>
<dbReference type="RefSeq" id="XP_045951447.1">
    <property type="nucleotide sequence ID" value="XM_046094965.1"/>
</dbReference>
<comment type="caution">
    <text evidence="2">The sequence shown here is derived from an EMBL/GenBank/DDBJ whole genome shotgun (WGS) entry which is preliminary data.</text>
</comment>
<reference evidence="2" key="1">
    <citation type="journal article" date="2021" name="Nat. Commun.">
        <title>Genetic determinants of endophytism in the Arabidopsis root mycobiome.</title>
        <authorList>
            <person name="Mesny F."/>
            <person name="Miyauchi S."/>
            <person name="Thiergart T."/>
            <person name="Pickel B."/>
            <person name="Atanasova L."/>
            <person name="Karlsson M."/>
            <person name="Huettel B."/>
            <person name="Barry K.W."/>
            <person name="Haridas S."/>
            <person name="Chen C."/>
            <person name="Bauer D."/>
            <person name="Andreopoulos W."/>
            <person name="Pangilinan J."/>
            <person name="LaButti K."/>
            <person name="Riley R."/>
            <person name="Lipzen A."/>
            <person name="Clum A."/>
            <person name="Drula E."/>
            <person name="Henrissat B."/>
            <person name="Kohler A."/>
            <person name="Grigoriev I.V."/>
            <person name="Martin F.M."/>
            <person name="Hacquard S."/>
        </authorList>
    </citation>
    <scope>NUCLEOTIDE SEQUENCE</scope>
    <source>
        <strain evidence="2">MPI-SDFR-AT-0073</strain>
    </source>
</reference>
<dbReference type="Proteomes" id="UP000758603">
    <property type="component" value="Unassembled WGS sequence"/>
</dbReference>
<evidence type="ECO:0000313" key="2">
    <source>
        <dbReference type="EMBL" id="KAH6644933.1"/>
    </source>
</evidence>
<evidence type="ECO:0000313" key="3">
    <source>
        <dbReference type="Proteomes" id="UP000758603"/>
    </source>
</evidence>
<proteinExistence type="predicted"/>
<sequence>MYLLILAVPLAWTLVLTIHLLKNLRTLLGLLRWTLWTYLFVFAMLMSEVVREGLTTNGDHEIVQDMGFWWFLWTLLVVFGALVPWALLPATLLPLALFSHPPFRMLINFGLARLGWTGMMYSPVIWAASKLGSAVLGGWRSSLGVLKMGGWVVALLERLNSPGMPMPFGEYGWIHA</sequence>
<evidence type="ECO:0000256" key="1">
    <source>
        <dbReference type="SAM" id="Phobius"/>
    </source>
</evidence>